<dbReference type="Proteomes" id="UP001163293">
    <property type="component" value="Chromosome"/>
</dbReference>
<name>A0AAX3EFX6_PAEUR</name>
<gene>
    <name evidence="2" type="ORF">NL394_13440</name>
</gene>
<accession>A0AAX3EFX6</accession>
<sequence>MAAIDLETTQNQARKLLRHRIASVTELAKARPRRDQLSEQVKEAERENKRAHARARRDGWSEEELKKLGLDETGGVRRRTRRAANTA</sequence>
<feature type="compositionally biased region" description="Basic and acidic residues" evidence="1">
    <location>
        <begin position="33"/>
        <end position="63"/>
    </location>
</feature>
<proteinExistence type="predicted"/>
<reference evidence="2" key="1">
    <citation type="submission" date="2022-07" db="EMBL/GenBank/DDBJ databases">
        <authorList>
            <person name="Wu T."/>
        </authorList>
    </citation>
    <scope>NUCLEOTIDE SEQUENCE</scope>
    <source>
        <strain evidence="2">SD-1</strain>
    </source>
</reference>
<feature type="region of interest" description="Disordered" evidence="1">
    <location>
        <begin position="28"/>
        <end position="63"/>
    </location>
</feature>
<evidence type="ECO:0000313" key="3">
    <source>
        <dbReference type="Proteomes" id="UP001163293"/>
    </source>
</evidence>
<dbReference type="RefSeq" id="WP_069695087.1">
    <property type="nucleotide sequence ID" value="NZ_CP043010.1"/>
</dbReference>
<organism evidence="2 3">
    <name type="scientific">Paenarthrobacter ureafaciens</name>
    <dbReference type="NCBI Taxonomy" id="37931"/>
    <lineage>
        <taxon>Bacteria</taxon>
        <taxon>Bacillati</taxon>
        <taxon>Actinomycetota</taxon>
        <taxon>Actinomycetes</taxon>
        <taxon>Micrococcales</taxon>
        <taxon>Micrococcaceae</taxon>
        <taxon>Paenarthrobacter</taxon>
    </lineage>
</organism>
<evidence type="ECO:0000313" key="2">
    <source>
        <dbReference type="EMBL" id="UYV96082.1"/>
    </source>
</evidence>
<evidence type="ECO:0000256" key="1">
    <source>
        <dbReference type="SAM" id="MobiDB-lite"/>
    </source>
</evidence>
<dbReference type="EMBL" id="CP101185">
    <property type="protein sequence ID" value="UYV96082.1"/>
    <property type="molecule type" value="Genomic_DNA"/>
</dbReference>
<dbReference type="AlphaFoldDB" id="A0AAX3EFX6"/>
<protein>
    <submittedName>
        <fullName evidence="2">Uncharacterized protein</fullName>
    </submittedName>
</protein>
<keyword evidence="3" id="KW-1185">Reference proteome</keyword>